<evidence type="ECO:0000313" key="1">
    <source>
        <dbReference type="EMBL" id="KTD29673.1"/>
    </source>
</evidence>
<dbReference type="EMBL" id="LNYL01000022">
    <property type="protein sequence ID" value="KTD29673.1"/>
    <property type="molecule type" value="Genomic_DNA"/>
</dbReference>
<evidence type="ECO:0000313" key="2">
    <source>
        <dbReference type="Proteomes" id="UP000054908"/>
    </source>
</evidence>
<comment type="caution">
    <text evidence="1">The sequence shown here is derived from an EMBL/GenBank/DDBJ whole genome shotgun (WGS) entry which is preliminary data.</text>
</comment>
<name>A0A0W0WBH9_9GAMM</name>
<dbReference type="Proteomes" id="UP000054908">
    <property type="component" value="Unassembled WGS sequence"/>
</dbReference>
<dbReference type="PATRIC" id="fig|466.6.peg.905"/>
<gene>
    <name evidence="1" type="ORF">Lmac_0848</name>
</gene>
<dbReference type="AlphaFoldDB" id="A0A0W0WBH9"/>
<dbReference type="RefSeq" id="WP_058451659.1">
    <property type="nucleotide sequence ID" value="NZ_CAAAIB010000015.1"/>
</dbReference>
<dbReference type="OrthoDB" id="9989026at2"/>
<accession>A0A0W0WBH9</accession>
<organism evidence="1 2">
    <name type="scientific">Legionella maceachernii</name>
    <dbReference type="NCBI Taxonomy" id="466"/>
    <lineage>
        <taxon>Bacteria</taxon>
        <taxon>Pseudomonadati</taxon>
        <taxon>Pseudomonadota</taxon>
        <taxon>Gammaproteobacteria</taxon>
        <taxon>Legionellales</taxon>
        <taxon>Legionellaceae</taxon>
        <taxon>Legionella</taxon>
    </lineage>
</organism>
<proteinExistence type="predicted"/>
<keyword evidence="2" id="KW-1185">Reference proteome</keyword>
<protein>
    <submittedName>
        <fullName evidence="1">Uncharacterized protein</fullName>
    </submittedName>
</protein>
<reference evidence="1 2" key="1">
    <citation type="submission" date="2015-11" db="EMBL/GenBank/DDBJ databases">
        <title>Genomic analysis of 38 Legionella species identifies large and diverse effector repertoires.</title>
        <authorList>
            <person name="Burstein D."/>
            <person name="Amaro F."/>
            <person name="Zusman T."/>
            <person name="Lifshitz Z."/>
            <person name="Cohen O."/>
            <person name="Gilbert J.A."/>
            <person name="Pupko T."/>
            <person name="Shuman H.A."/>
            <person name="Segal G."/>
        </authorList>
    </citation>
    <scope>NUCLEOTIDE SEQUENCE [LARGE SCALE GENOMIC DNA]</scope>
    <source>
        <strain evidence="1 2">PX-1-G2-E2</strain>
    </source>
</reference>
<dbReference type="STRING" id="466.Lmac_0848"/>
<sequence length="234" mass="26937">MAYTTLQLINNAYYESGIVSRGFETVSGQQAIDGLQFLNDLLADKTVENGLIPYYEEYNFNAITGQEKYFIPDLITIDTFVFYIDTVRYQTENRARREYFGTSRADNIQSLPGSWHMERCFQGANLYIYFKPNQAYPLTIWGQFRLQEVTINQDLSLTLDRFYINYLKFDLAARLCAEYNYNVPPGVAKTLAELEDSISKKSGPMDLRLTKLSSLQRRGGINYGQVNIGHGWVN</sequence>